<proteinExistence type="predicted"/>
<dbReference type="EMBL" id="LVHG01000013">
    <property type="protein sequence ID" value="OAK66802.1"/>
    <property type="molecule type" value="Genomic_DNA"/>
</dbReference>
<evidence type="ECO:0000313" key="2">
    <source>
        <dbReference type="Proteomes" id="UP000077852"/>
    </source>
</evidence>
<evidence type="ECO:0000313" key="1">
    <source>
        <dbReference type="EMBL" id="OAK66802.1"/>
    </source>
</evidence>
<name>A0AA91DSN4_VARPD</name>
<protein>
    <submittedName>
        <fullName evidence="1">Uncharacterized protein</fullName>
    </submittedName>
</protein>
<gene>
    <name evidence="1" type="ORF">A3K87_06265</name>
</gene>
<dbReference type="AlphaFoldDB" id="A0AA91DSN4"/>
<sequence>MASAERTPLTPQQRLALSRRALVRQLNGGGDDTHDAFLNHAPSSAPDDDLEYEHHDAAQAGRADRPPSFGGVWLPLGRSILQRWWRRHPAHAAGQLARPVLEHYARKQPAKLMAIAAATGAALVLVRPWRLLSVTAVLAAVLKTSDVADVVNTLMQKNTSPPRKDPP</sequence>
<comment type="caution">
    <text evidence="1">The sequence shown here is derived from an EMBL/GenBank/DDBJ whole genome shotgun (WGS) entry which is preliminary data.</text>
</comment>
<organism evidence="1 2">
    <name type="scientific">Variovorax paradoxus</name>
    <dbReference type="NCBI Taxonomy" id="34073"/>
    <lineage>
        <taxon>Bacteria</taxon>
        <taxon>Pseudomonadati</taxon>
        <taxon>Pseudomonadota</taxon>
        <taxon>Betaproteobacteria</taxon>
        <taxon>Burkholderiales</taxon>
        <taxon>Comamonadaceae</taxon>
        <taxon>Variovorax</taxon>
    </lineage>
</organism>
<dbReference type="RefSeq" id="WP_081266000.1">
    <property type="nucleotide sequence ID" value="NZ_LVHG01000013.1"/>
</dbReference>
<dbReference type="Proteomes" id="UP000077852">
    <property type="component" value="Unassembled WGS sequence"/>
</dbReference>
<reference evidence="1 2" key="1">
    <citation type="submission" date="2016-03" db="EMBL/GenBank/DDBJ databases">
        <title>Genome sequence of Variovorax paradoxus KB5.</title>
        <authorList>
            <person name="Jeong H."/>
            <person name="Hong C.E."/>
            <person name="Jo S.H."/>
            <person name="Park J.M."/>
        </authorList>
    </citation>
    <scope>NUCLEOTIDE SEQUENCE [LARGE SCALE GENOMIC DNA]</scope>
    <source>
        <strain evidence="1 2">KB5</strain>
    </source>
</reference>
<accession>A0AA91DSN4</accession>